<dbReference type="Proteomes" id="UP000030764">
    <property type="component" value="Unassembled WGS sequence"/>
</dbReference>
<evidence type="ECO:0000313" key="2">
    <source>
        <dbReference type="Proteomes" id="UP000030764"/>
    </source>
</evidence>
<sequence length="200" mass="22246">MKGQNTDVIRDENWLQDLAFAVDITARLTDLNLKLQAPFTYDVTKAEESLQMELLKMQSDSTLRAKYLEVGYTPVEYVEYHKNGGKYQSRVLINVTSTPAAIPTDFANSQILDRVQRATLKAWEDFLLGCAWLGSSPVVTPECQGVSRRLHLQDPPAGATCLRRVFLPGKDVNICDVAGEPRRPLAKSPDGCRSPTCADM</sequence>
<reference evidence="1 2" key="1">
    <citation type="journal article" date="2014" name="Nat. Genet.">
        <title>Genome and transcriptome of the porcine whipworm Trichuris suis.</title>
        <authorList>
            <person name="Jex A.R."/>
            <person name="Nejsum P."/>
            <person name="Schwarz E.M."/>
            <person name="Hu L."/>
            <person name="Young N.D."/>
            <person name="Hall R.S."/>
            <person name="Korhonen P.K."/>
            <person name="Liao S."/>
            <person name="Thamsborg S."/>
            <person name="Xia J."/>
            <person name="Xu P."/>
            <person name="Wang S."/>
            <person name="Scheerlinck J.P."/>
            <person name="Hofmann A."/>
            <person name="Sternberg P.W."/>
            <person name="Wang J."/>
            <person name="Gasser R.B."/>
        </authorList>
    </citation>
    <scope>NUCLEOTIDE SEQUENCE [LARGE SCALE GENOMIC DNA]</scope>
    <source>
        <strain evidence="1">DCEP-RM93M</strain>
    </source>
</reference>
<evidence type="ECO:0000313" key="1">
    <source>
        <dbReference type="EMBL" id="KFD53283.1"/>
    </source>
</evidence>
<dbReference type="AlphaFoldDB" id="A0A085M7T7"/>
<name>A0A085M7T7_9BILA</name>
<gene>
    <name evidence="1" type="ORF">M513_05764</name>
</gene>
<dbReference type="EMBL" id="KL363218">
    <property type="protein sequence ID" value="KFD53283.1"/>
    <property type="molecule type" value="Genomic_DNA"/>
</dbReference>
<protein>
    <submittedName>
        <fullName evidence="1">Uncharacterized protein</fullName>
    </submittedName>
</protein>
<organism evidence="1 2">
    <name type="scientific">Trichuris suis</name>
    <name type="common">pig whipworm</name>
    <dbReference type="NCBI Taxonomy" id="68888"/>
    <lineage>
        <taxon>Eukaryota</taxon>
        <taxon>Metazoa</taxon>
        <taxon>Ecdysozoa</taxon>
        <taxon>Nematoda</taxon>
        <taxon>Enoplea</taxon>
        <taxon>Dorylaimia</taxon>
        <taxon>Trichinellida</taxon>
        <taxon>Trichuridae</taxon>
        <taxon>Trichuris</taxon>
    </lineage>
</organism>
<accession>A0A085M7T7</accession>
<keyword evidence="2" id="KW-1185">Reference proteome</keyword>
<proteinExistence type="predicted"/>